<organism evidence="1">
    <name type="scientific">freshwater metagenome</name>
    <dbReference type="NCBI Taxonomy" id="449393"/>
    <lineage>
        <taxon>unclassified sequences</taxon>
        <taxon>metagenomes</taxon>
        <taxon>ecological metagenomes</taxon>
    </lineage>
</organism>
<dbReference type="AlphaFoldDB" id="A0A6J7EAH9"/>
<proteinExistence type="predicted"/>
<dbReference type="EMBL" id="CAFBLQ010000144">
    <property type="protein sequence ID" value="CAB4879431.1"/>
    <property type="molecule type" value="Genomic_DNA"/>
</dbReference>
<protein>
    <submittedName>
        <fullName evidence="1">Unannotated protein</fullName>
    </submittedName>
</protein>
<sequence length="168" mass="18276">MRLEQIVDERAHLILDGRRRLRAEVLLQELGNDARIGAEGGVDAAGQLRRRGLGALAELALELARLPLELGLDEVGVGRRLLAVEYARANFDRLQEQSGQLLARLLALGGQPHSRGVGDGQRVDAQAIACQRDAVGMKGSRGFHEVEVAGYARGLTDRRRSCAARRLP</sequence>
<accession>A0A6J7EAH9</accession>
<gene>
    <name evidence="1" type="ORF">UFOPK3423_01212</name>
</gene>
<reference evidence="1" key="1">
    <citation type="submission" date="2020-05" db="EMBL/GenBank/DDBJ databases">
        <authorList>
            <person name="Chiriac C."/>
            <person name="Salcher M."/>
            <person name="Ghai R."/>
            <person name="Kavagutti S V."/>
        </authorList>
    </citation>
    <scope>NUCLEOTIDE SEQUENCE</scope>
</reference>
<name>A0A6J7EAH9_9ZZZZ</name>
<evidence type="ECO:0000313" key="1">
    <source>
        <dbReference type="EMBL" id="CAB4879431.1"/>
    </source>
</evidence>